<dbReference type="RefSeq" id="WP_028599832.1">
    <property type="nucleotide sequence ID" value="NZ_BIMM01000007.1"/>
</dbReference>
<organism evidence="1 2">
    <name type="scientific">Paenibacillus pasadenensis</name>
    <dbReference type="NCBI Taxonomy" id="217090"/>
    <lineage>
        <taxon>Bacteria</taxon>
        <taxon>Bacillati</taxon>
        <taxon>Bacillota</taxon>
        <taxon>Bacilli</taxon>
        <taxon>Bacillales</taxon>
        <taxon>Paenibacillaceae</taxon>
        <taxon>Paenibacillus</taxon>
    </lineage>
</organism>
<dbReference type="InterPro" id="IPR025321">
    <property type="entry name" value="DUF4227"/>
</dbReference>
<dbReference type="EMBL" id="NFEZ01000004">
    <property type="protein sequence ID" value="PLT45580.1"/>
    <property type="molecule type" value="Genomic_DNA"/>
</dbReference>
<evidence type="ECO:0000313" key="1">
    <source>
        <dbReference type="EMBL" id="PLT45580.1"/>
    </source>
</evidence>
<gene>
    <name evidence="1" type="ORF">B8V81_4011</name>
</gene>
<evidence type="ECO:0000313" key="2">
    <source>
        <dbReference type="Proteomes" id="UP000234789"/>
    </source>
</evidence>
<protein>
    <recommendedName>
        <fullName evidence="3">DUF4227 family protein</fullName>
    </recommendedName>
</protein>
<accession>A0A2N5N5J6</accession>
<sequence>MIVSVRRWLSRLVFALLFACLTAAVYEGFRLADSWVRPLDPYAPPRGQALKVFEPHEAPPEGGTIADRLRWFYYNGE</sequence>
<evidence type="ECO:0008006" key="3">
    <source>
        <dbReference type="Google" id="ProtNLM"/>
    </source>
</evidence>
<dbReference type="Pfam" id="PF14004">
    <property type="entry name" value="DUF4227"/>
    <property type="match status" value="1"/>
</dbReference>
<keyword evidence="2" id="KW-1185">Reference proteome</keyword>
<dbReference type="Proteomes" id="UP000234789">
    <property type="component" value="Unassembled WGS sequence"/>
</dbReference>
<comment type="caution">
    <text evidence="1">The sequence shown here is derived from an EMBL/GenBank/DDBJ whole genome shotgun (WGS) entry which is preliminary data.</text>
</comment>
<dbReference type="AlphaFoldDB" id="A0A2N5N5J6"/>
<reference evidence="1 2" key="1">
    <citation type="submission" date="2017-05" db="EMBL/GenBank/DDBJ databases">
        <title>Functional genome analysis of Paenibacillus pasadenensis strain R16: insights on endophytic life style and antifungal activity.</title>
        <authorList>
            <person name="Passera A."/>
            <person name="Marcolungo L."/>
            <person name="Casati P."/>
            <person name="Brasca M."/>
            <person name="Quaglino F."/>
            <person name="Delledonne M."/>
        </authorList>
    </citation>
    <scope>NUCLEOTIDE SEQUENCE [LARGE SCALE GENOMIC DNA]</scope>
    <source>
        <strain evidence="1 2">R16</strain>
    </source>
</reference>
<proteinExistence type="predicted"/>
<dbReference type="OrthoDB" id="2691647at2"/>
<name>A0A2N5N5J6_9BACL</name>